<dbReference type="InterPro" id="IPR017452">
    <property type="entry name" value="GPCR_Rhodpsn_7TM"/>
</dbReference>
<keyword evidence="8" id="KW-0675">Receptor</keyword>
<evidence type="ECO:0000256" key="11">
    <source>
        <dbReference type="SAM" id="MobiDB-lite"/>
    </source>
</evidence>
<gene>
    <name evidence="15" type="ORF">L9F63_011203</name>
</gene>
<reference evidence="15" key="1">
    <citation type="journal article" date="2023" name="IScience">
        <title>Live-bearing cockroach genome reveals convergent evolutionary mechanisms linked to viviparity in insects and beyond.</title>
        <authorList>
            <person name="Fouks B."/>
            <person name="Harrison M.C."/>
            <person name="Mikhailova A.A."/>
            <person name="Marchal E."/>
            <person name="English S."/>
            <person name="Carruthers M."/>
            <person name="Jennings E.C."/>
            <person name="Chiamaka E.L."/>
            <person name="Frigard R.A."/>
            <person name="Pippel M."/>
            <person name="Attardo G.M."/>
            <person name="Benoit J.B."/>
            <person name="Bornberg-Bauer E."/>
            <person name="Tobe S.S."/>
        </authorList>
    </citation>
    <scope>NUCLEOTIDE SEQUENCE</scope>
    <source>
        <strain evidence="15">Stay&amp;Tobe</strain>
    </source>
</reference>
<dbReference type="GO" id="GO:0004930">
    <property type="term" value="F:G protein-coupled receptor activity"/>
    <property type="evidence" value="ECO:0007669"/>
    <property type="project" value="UniProtKB-KW"/>
</dbReference>
<evidence type="ECO:0000256" key="10">
    <source>
        <dbReference type="ARBA" id="ARBA00023224"/>
    </source>
</evidence>
<dbReference type="PANTHER" id="PTHR24248">
    <property type="entry name" value="ADRENERGIC RECEPTOR-RELATED G-PROTEIN COUPLED RECEPTOR"/>
    <property type="match status" value="1"/>
</dbReference>
<protein>
    <recommendedName>
        <fullName evidence="14">G-protein coupled receptors family 1 profile domain-containing protein</fullName>
    </recommendedName>
</protein>
<keyword evidence="6" id="KW-0297">G-protein coupled receptor</keyword>
<proteinExistence type="inferred from homology"/>
<feature type="domain" description="G-protein coupled receptors family 1 profile" evidence="14">
    <location>
        <begin position="1"/>
        <end position="274"/>
    </location>
</feature>
<feature type="transmembrane region" description="Helical" evidence="12">
    <location>
        <begin position="222"/>
        <end position="242"/>
    </location>
</feature>
<keyword evidence="3" id="KW-1003">Cell membrane</keyword>
<evidence type="ECO:0000256" key="5">
    <source>
        <dbReference type="ARBA" id="ARBA00022989"/>
    </source>
</evidence>
<feature type="chain" id="PRO_5042226513" description="G-protein coupled receptors family 1 profile domain-containing protein" evidence="13">
    <location>
        <begin position="22"/>
        <end position="374"/>
    </location>
</feature>
<evidence type="ECO:0000313" key="15">
    <source>
        <dbReference type="EMBL" id="KAJ9597916.1"/>
    </source>
</evidence>
<feature type="compositionally biased region" description="Polar residues" evidence="11">
    <location>
        <begin position="331"/>
        <end position="348"/>
    </location>
</feature>
<keyword evidence="13" id="KW-0732">Signal</keyword>
<feature type="compositionally biased region" description="Polar residues" evidence="11">
    <location>
        <begin position="182"/>
        <end position="192"/>
    </location>
</feature>
<feature type="region of interest" description="Disordered" evidence="11">
    <location>
        <begin position="52"/>
        <end position="96"/>
    </location>
</feature>
<feature type="non-terminal residue" evidence="15">
    <location>
        <position position="374"/>
    </location>
</feature>
<evidence type="ECO:0000259" key="14">
    <source>
        <dbReference type="PROSITE" id="PS50262"/>
    </source>
</evidence>
<dbReference type="PRINTS" id="PR00237">
    <property type="entry name" value="GPCRRHODOPSN"/>
</dbReference>
<feature type="compositionally biased region" description="Low complexity" evidence="11">
    <location>
        <begin position="86"/>
        <end position="96"/>
    </location>
</feature>
<feature type="region of interest" description="Disordered" evidence="11">
    <location>
        <begin position="160"/>
        <end position="193"/>
    </location>
</feature>
<dbReference type="Pfam" id="PF00001">
    <property type="entry name" value="7tm_1"/>
    <property type="match status" value="1"/>
</dbReference>
<sequence>MFVMLFFYWRIYRAAVQTTRAINQGFRTTKGSRTIGNRFDEQRLTLRIHRGRGSSVMRHGPHSQQQTNTDTSVTETSLASKCQRLTRSSTRRSATAKPIKISVSYPSSDAICIPNSSKKSSFSSSSPPPPIYSVHYSNGNRETAVYRSRDPNCHLRVTGSRLATHNRRGTNQQLLEEKDLSPSPTFDDSNAANKPKLISRMGKRNIKAQVKRFRMETKAAKTLGIIVGGFIVCWLPFFTMYLVRAFCEDCIHHLVFSILFWLGYCNSAINPCIYALFSKDFRFAFKRIICRCLCAKKLKRETRDWNRRRGSDGSQLGTRGLGPGSDRGRSPSYNNNQPYPHNSVTPTPATTYVDSIEIRMSKSAMFRFQGCARI</sequence>
<comment type="caution">
    <text evidence="15">The sequence shown here is derived from an EMBL/GenBank/DDBJ whole genome shotgun (WGS) entry which is preliminary data.</text>
</comment>
<keyword evidence="16" id="KW-1185">Reference proteome</keyword>
<feature type="region of interest" description="Disordered" evidence="11">
    <location>
        <begin position="306"/>
        <end position="348"/>
    </location>
</feature>
<evidence type="ECO:0000256" key="12">
    <source>
        <dbReference type="SAM" id="Phobius"/>
    </source>
</evidence>
<evidence type="ECO:0000256" key="3">
    <source>
        <dbReference type="ARBA" id="ARBA00022475"/>
    </source>
</evidence>
<comment type="subcellular location">
    <subcellularLocation>
        <location evidence="1">Cell membrane</location>
        <topology evidence="1">Multi-pass membrane protein</topology>
    </subcellularLocation>
</comment>
<evidence type="ECO:0000256" key="13">
    <source>
        <dbReference type="SAM" id="SignalP"/>
    </source>
</evidence>
<dbReference type="EMBL" id="JASPKZ010001576">
    <property type="protein sequence ID" value="KAJ9597916.1"/>
    <property type="molecule type" value="Genomic_DNA"/>
</dbReference>
<keyword evidence="4 12" id="KW-0812">Transmembrane</keyword>
<dbReference type="PANTHER" id="PTHR24248:SF174">
    <property type="entry name" value="TYRAMINE_OCTOPAMINE RECEPTOR"/>
    <property type="match status" value="1"/>
</dbReference>
<name>A0AAD8AFZ9_DIPPU</name>
<dbReference type="SUPFAM" id="SSF81321">
    <property type="entry name" value="Family A G protein-coupled receptor-like"/>
    <property type="match status" value="1"/>
</dbReference>
<feature type="compositionally biased region" description="Polar residues" evidence="11">
    <location>
        <begin position="62"/>
        <end position="85"/>
    </location>
</feature>
<feature type="transmembrane region" description="Helical" evidence="12">
    <location>
        <begin position="254"/>
        <end position="277"/>
    </location>
</feature>
<keyword evidence="5 12" id="KW-1133">Transmembrane helix</keyword>
<keyword evidence="7 12" id="KW-0472">Membrane</keyword>
<dbReference type="Gene3D" id="1.20.1070.10">
    <property type="entry name" value="Rhodopsin 7-helix transmembrane proteins"/>
    <property type="match status" value="1"/>
</dbReference>
<evidence type="ECO:0000256" key="9">
    <source>
        <dbReference type="ARBA" id="ARBA00023180"/>
    </source>
</evidence>
<evidence type="ECO:0000256" key="2">
    <source>
        <dbReference type="ARBA" id="ARBA00010663"/>
    </source>
</evidence>
<evidence type="ECO:0000256" key="7">
    <source>
        <dbReference type="ARBA" id="ARBA00023136"/>
    </source>
</evidence>
<evidence type="ECO:0000256" key="6">
    <source>
        <dbReference type="ARBA" id="ARBA00023040"/>
    </source>
</evidence>
<comment type="similarity">
    <text evidence="2">Belongs to the G-protein coupled receptor 1 family.</text>
</comment>
<evidence type="ECO:0000313" key="16">
    <source>
        <dbReference type="Proteomes" id="UP001233999"/>
    </source>
</evidence>
<dbReference type="Proteomes" id="UP001233999">
    <property type="component" value="Unassembled WGS sequence"/>
</dbReference>
<dbReference type="GO" id="GO:0005886">
    <property type="term" value="C:plasma membrane"/>
    <property type="evidence" value="ECO:0007669"/>
    <property type="project" value="UniProtKB-SubCell"/>
</dbReference>
<keyword evidence="10" id="KW-0807">Transducer</keyword>
<evidence type="ECO:0000256" key="8">
    <source>
        <dbReference type="ARBA" id="ARBA00023170"/>
    </source>
</evidence>
<accession>A0AAD8AFZ9</accession>
<organism evidence="15 16">
    <name type="scientific">Diploptera punctata</name>
    <name type="common">Pacific beetle cockroach</name>
    <dbReference type="NCBI Taxonomy" id="6984"/>
    <lineage>
        <taxon>Eukaryota</taxon>
        <taxon>Metazoa</taxon>
        <taxon>Ecdysozoa</taxon>
        <taxon>Arthropoda</taxon>
        <taxon>Hexapoda</taxon>
        <taxon>Insecta</taxon>
        <taxon>Pterygota</taxon>
        <taxon>Neoptera</taxon>
        <taxon>Polyneoptera</taxon>
        <taxon>Dictyoptera</taxon>
        <taxon>Blattodea</taxon>
        <taxon>Blaberoidea</taxon>
        <taxon>Blaberidae</taxon>
        <taxon>Diplopterinae</taxon>
        <taxon>Diploptera</taxon>
    </lineage>
</organism>
<dbReference type="InterPro" id="IPR000276">
    <property type="entry name" value="GPCR_Rhodpsn"/>
</dbReference>
<keyword evidence="9" id="KW-0325">Glycoprotein</keyword>
<evidence type="ECO:0000256" key="1">
    <source>
        <dbReference type="ARBA" id="ARBA00004651"/>
    </source>
</evidence>
<reference evidence="15" key="2">
    <citation type="submission" date="2023-05" db="EMBL/GenBank/DDBJ databases">
        <authorList>
            <person name="Fouks B."/>
        </authorList>
    </citation>
    <scope>NUCLEOTIDE SEQUENCE</scope>
    <source>
        <strain evidence="15">Stay&amp;Tobe</strain>
        <tissue evidence="15">Testes</tissue>
    </source>
</reference>
<dbReference type="AlphaFoldDB" id="A0AAD8AFZ9"/>
<feature type="signal peptide" evidence="13">
    <location>
        <begin position="1"/>
        <end position="21"/>
    </location>
</feature>
<evidence type="ECO:0000256" key="4">
    <source>
        <dbReference type="ARBA" id="ARBA00022692"/>
    </source>
</evidence>
<dbReference type="PROSITE" id="PS50262">
    <property type="entry name" value="G_PROTEIN_RECEP_F1_2"/>
    <property type="match status" value="1"/>
</dbReference>